<protein>
    <submittedName>
        <fullName evidence="2">Uncharacterized protein</fullName>
    </submittedName>
</protein>
<sequence>MLVPEPSRSLYPSKIPELRAHVVVDGRPRLVFDMRETGNKVTGYISGAYDSEFEVRLWDGREKKATRGVERTLYFGDQRVGRWWEQAGGIEHQGPPDDEDRFTTWSHVQVGDEHTRAFKFGPVPTTGDRDKASRDADFLDGVSAIKITYRKIKNVKSKVVYPPPAPKKKKGEQSSASMANDPLAKQSKDKRAVHEQQEKGQFGVSATFGELKTVKKDPKKSKNPRKTTTWTYDYLNEDEPDLVFVFYIRSDPWIRARLADEEPEEVERSVTPPVEVGDTLYIGMTEKEIEEEEERAAKRPRVEKAPQDKGKRVVRPLSRSPSPTSTHADSPLDSGDLGGEEALLDPMGDDDSGSDGDSYLLARRRSSTSSASATKKVHFPSASTSSSTAPGTASNDLVAMHQAQLAKAEAANARLRAEREHRPNKRKELGDGPSGLEAACVEPAAPLEKPSPDAGSSTGSVRVDGAGSHSRMSSSTTMSSVPVEVEPVGAKSSSGASSSSRSGPERAADAVSASSAPIAHVPTPVWATDSPSSFAIRPDSTPQSSAAPQPLVATKLSTADEQGLKSASTTALGGTSLYPTHQLTASSLSTSDTTSAAPLAPSAAPADHRPPPSTMPHEPLVSPVLVRTALEATSTATAGPPTAAERAASVGGGQAFSLAPVGAEAQRRVEIKLELNEQRLAAETAEEHLAAVAVEARPAGEEKGAEPQDKREPQDKVEVKPEATEGCPVS</sequence>
<feature type="compositionally biased region" description="Basic and acidic residues" evidence="1">
    <location>
        <begin position="295"/>
        <end position="311"/>
    </location>
</feature>
<evidence type="ECO:0000313" key="3">
    <source>
        <dbReference type="Proteomes" id="UP000053890"/>
    </source>
</evidence>
<reference evidence="2 3" key="1">
    <citation type="journal article" date="2015" name="Front. Microbiol.">
        <title>Genome sequence of the plant growth promoting endophytic yeast Rhodotorula graminis WP1.</title>
        <authorList>
            <person name="Firrincieli A."/>
            <person name="Otillar R."/>
            <person name="Salamov A."/>
            <person name="Schmutz J."/>
            <person name="Khan Z."/>
            <person name="Redman R.S."/>
            <person name="Fleck N.D."/>
            <person name="Lindquist E."/>
            <person name="Grigoriev I.V."/>
            <person name="Doty S.L."/>
        </authorList>
    </citation>
    <scope>NUCLEOTIDE SEQUENCE [LARGE SCALE GENOMIC DNA]</scope>
    <source>
        <strain evidence="2 3">WP1</strain>
    </source>
</reference>
<dbReference type="RefSeq" id="XP_018270676.1">
    <property type="nucleotide sequence ID" value="XM_018414356.1"/>
</dbReference>
<feature type="compositionally biased region" description="Low complexity" evidence="1">
    <location>
        <begin position="367"/>
        <end position="414"/>
    </location>
</feature>
<keyword evidence="3" id="KW-1185">Reference proteome</keyword>
<feature type="compositionally biased region" description="Basic and acidic residues" evidence="1">
    <location>
        <begin position="698"/>
        <end position="723"/>
    </location>
</feature>
<feature type="region of interest" description="Disordered" evidence="1">
    <location>
        <begin position="695"/>
        <end position="730"/>
    </location>
</feature>
<feature type="region of interest" description="Disordered" evidence="1">
    <location>
        <begin position="159"/>
        <end position="199"/>
    </location>
</feature>
<dbReference type="EMBL" id="KQ474079">
    <property type="protein sequence ID" value="KPV74627.1"/>
    <property type="molecule type" value="Genomic_DNA"/>
</dbReference>
<feature type="compositionally biased region" description="Basic and acidic residues" evidence="1">
    <location>
        <begin position="415"/>
        <end position="430"/>
    </location>
</feature>
<feature type="compositionally biased region" description="Low complexity" evidence="1">
    <location>
        <begin position="489"/>
        <end position="502"/>
    </location>
</feature>
<feature type="compositionally biased region" description="Low complexity" evidence="1">
    <location>
        <begin position="468"/>
        <end position="480"/>
    </location>
</feature>
<evidence type="ECO:0000313" key="2">
    <source>
        <dbReference type="EMBL" id="KPV74627.1"/>
    </source>
</evidence>
<feature type="compositionally biased region" description="Acidic residues" evidence="1">
    <location>
        <begin position="338"/>
        <end position="354"/>
    </location>
</feature>
<gene>
    <name evidence="2" type="ORF">RHOBADRAFT_44142</name>
</gene>
<feature type="region of interest" description="Disordered" evidence="1">
    <location>
        <begin position="288"/>
        <end position="651"/>
    </location>
</feature>
<dbReference type="OMA" id="CHTPRRA"/>
<feature type="compositionally biased region" description="Low complexity" evidence="1">
    <location>
        <begin position="315"/>
        <end position="326"/>
    </location>
</feature>
<dbReference type="AlphaFoldDB" id="A0A194S1Z9"/>
<dbReference type="GeneID" id="28974804"/>
<dbReference type="OrthoDB" id="10680889at2759"/>
<feature type="compositionally biased region" description="Low complexity" evidence="1">
    <location>
        <begin position="583"/>
        <end position="605"/>
    </location>
</feature>
<name>A0A194S1Z9_RHOGW</name>
<feature type="compositionally biased region" description="Low complexity" evidence="1">
    <location>
        <begin position="631"/>
        <end position="649"/>
    </location>
</feature>
<feature type="compositionally biased region" description="Basic and acidic residues" evidence="1">
    <location>
        <begin position="186"/>
        <end position="198"/>
    </location>
</feature>
<organism evidence="2 3">
    <name type="scientific">Rhodotorula graminis (strain WP1)</name>
    <dbReference type="NCBI Taxonomy" id="578459"/>
    <lineage>
        <taxon>Eukaryota</taxon>
        <taxon>Fungi</taxon>
        <taxon>Dikarya</taxon>
        <taxon>Basidiomycota</taxon>
        <taxon>Pucciniomycotina</taxon>
        <taxon>Microbotryomycetes</taxon>
        <taxon>Sporidiobolales</taxon>
        <taxon>Sporidiobolaceae</taxon>
        <taxon>Rhodotorula</taxon>
    </lineage>
</organism>
<evidence type="ECO:0000256" key="1">
    <source>
        <dbReference type="SAM" id="MobiDB-lite"/>
    </source>
</evidence>
<proteinExistence type="predicted"/>
<dbReference type="Proteomes" id="UP000053890">
    <property type="component" value="Unassembled WGS sequence"/>
</dbReference>
<feature type="compositionally biased region" description="Polar residues" evidence="1">
    <location>
        <begin position="555"/>
        <end position="582"/>
    </location>
</feature>
<accession>A0A194S1Z9</accession>